<accession>A0A7H0HQA2</accession>
<dbReference type="KEGG" id="sgj:IAG43_07050"/>
<proteinExistence type="predicted"/>
<dbReference type="AlphaFoldDB" id="A0A7H0HQA2"/>
<organism evidence="1 2">
    <name type="scientific">Streptomyces genisteinicus</name>
    <dbReference type="NCBI Taxonomy" id="2768068"/>
    <lineage>
        <taxon>Bacteria</taxon>
        <taxon>Bacillati</taxon>
        <taxon>Actinomycetota</taxon>
        <taxon>Actinomycetes</taxon>
        <taxon>Kitasatosporales</taxon>
        <taxon>Streptomycetaceae</taxon>
        <taxon>Streptomyces</taxon>
    </lineage>
</organism>
<protein>
    <submittedName>
        <fullName evidence="1">Uncharacterized protein</fullName>
    </submittedName>
</protein>
<dbReference type="Proteomes" id="UP000516230">
    <property type="component" value="Chromosome"/>
</dbReference>
<name>A0A7H0HQA2_9ACTN</name>
<gene>
    <name evidence="1" type="ORF">IAG43_07050</name>
</gene>
<reference evidence="1 2" key="1">
    <citation type="submission" date="2020-08" db="EMBL/GenBank/DDBJ databases">
        <title>A novel species.</title>
        <authorList>
            <person name="Gao J."/>
        </authorList>
    </citation>
    <scope>NUCLEOTIDE SEQUENCE [LARGE SCALE GENOMIC DNA]</scope>
    <source>
        <strain evidence="1 2">CRPJ-33</strain>
    </source>
</reference>
<keyword evidence="2" id="KW-1185">Reference proteome</keyword>
<sequence>MERCAVLRLDAQWAKVRSGRPGAAPRERERMLTDLIAALAPHAVDDLSLTARLGLRYSDLARHHFDIGRRVDALAAVDAAVRHGAEPAGHDAEHARWFARALISQAVYLAEPLSDELGLPRYAFHPQGEQPGADDRLAGLAAVDATHRAIAVWESLDQGDPRNREGLAQAHAFLGDRLEELGRPVDAAEWAVRAERAFHDAWTAPDPAERAHAAVLEHLGDQLERRLRRCPFDGGLTQLHKRELLPARLLPLAVVAGRIEGMSPDAIAEGLALDRAEVRRILRARSWRAVWRFDVCAGDGSWRPMAFPWRGMDAVTDRTAQAVADELADAFLHSPDRPADAARWRFALWWDEEDHWDGSRFRMTFPPGTDPS</sequence>
<dbReference type="EMBL" id="CP060825">
    <property type="protein sequence ID" value="QNP62718.1"/>
    <property type="molecule type" value="Genomic_DNA"/>
</dbReference>
<evidence type="ECO:0000313" key="2">
    <source>
        <dbReference type="Proteomes" id="UP000516230"/>
    </source>
</evidence>
<evidence type="ECO:0000313" key="1">
    <source>
        <dbReference type="EMBL" id="QNP62718.1"/>
    </source>
</evidence>
<dbReference type="RefSeq" id="WP_187739899.1">
    <property type="nucleotide sequence ID" value="NZ_CP060825.1"/>
</dbReference>